<gene>
    <name evidence="2" type="ORF">S12H4_27487</name>
</gene>
<evidence type="ECO:0000313" key="2">
    <source>
        <dbReference type="EMBL" id="GAI97812.1"/>
    </source>
</evidence>
<keyword evidence="1" id="KW-0472">Membrane</keyword>
<keyword evidence="1" id="KW-1133">Transmembrane helix</keyword>
<protein>
    <submittedName>
        <fullName evidence="2">Uncharacterized protein</fullName>
    </submittedName>
</protein>
<accession>X1SXL1</accession>
<dbReference type="EMBL" id="BARW01015695">
    <property type="protein sequence ID" value="GAI97812.1"/>
    <property type="molecule type" value="Genomic_DNA"/>
</dbReference>
<comment type="caution">
    <text evidence="2">The sequence shown here is derived from an EMBL/GenBank/DDBJ whole genome shotgun (WGS) entry which is preliminary data.</text>
</comment>
<feature type="transmembrane region" description="Helical" evidence="1">
    <location>
        <begin position="7"/>
        <end position="24"/>
    </location>
</feature>
<name>X1SXL1_9ZZZZ</name>
<evidence type="ECO:0000256" key="1">
    <source>
        <dbReference type="SAM" id="Phobius"/>
    </source>
</evidence>
<keyword evidence="1" id="KW-0812">Transmembrane</keyword>
<dbReference type="AlphaFoldDB" id="X1SXL1"/>
<sequence>MIIGIDLLICGDMAAAVLILGLSIKTNGGNLRFMKSGRTA</sequence>
<organism evidence="2">
    <name type="scientific">marine sediment metagenome</name>
    <dbReference type="NCBI Taxonomy" id="412755"/>
    <lineage>
        <taxon>unclassified sequences</taxon>
        <taxon>metagenomes</taxon>
        <taxon>ecological metagenomes</taxon>
    </lineage>
</organism>
<proteinExistence type="predicted"/>
<reference evidence="2" key="1">
    <citation type="journal article" date="2014" name="Front. Microbiol.">
        <title>High frequency of phylogenetically diverse reductive dehalogenase-homologous genes in deep subseafloor sedimentary metagenomes.</title>
        <authorList>
            <person name="Kawai M."/>
            <person name="Futagami T."/>
            <person name="Toyoda A."/>
            <person name="Takaki Y."/>
            <person name="Nishi S."/>
            <person name="Hori S."/>
            <person name="Arai W."/>
            <person name="Tsubouchi T."/>
            <person name="Morono Y."/>
            <person name="Uchiyama I."/>
            <person name="Ito T."/>
            <person name="Fujiyama A."/>
            <person name="Inagaki F."/>
            <person name="Takami H."/>
        </authorList>
    </citation>
    <scope>NUCLEOTIDE SEQUENCE</scope>
    <source>
        <strain evidence="2">Expedition CK06-06</strain>
    </source>
</reference>